<dbReference type="InterPro" id="IPR050377">
    <property type="entry name" value="Radical_SAM_PqqE_MftC-like"/>
</dbReference>
<evidence type="ECO:0000256" key="4">
    <source>
        <dbReference type="ARBA" id="ARBA00023014"/>
    </source>
</evidence>
<dbReference type="InterPro" id="IPR058240">
    <property type="entry name" value="rSAM_sf"/>
</dbReference>
<evidence type="ECO:0000256" key="5">
    <source>
        <dbReference type="SAM" id="MobiDB-lite"/>
    </source>
</evidence>
<keyword evidence="8" id="KW-1185">Reference proteome</keyword>
<dbReference type="STRING" id="504805.SAMN05421505_102318"/>
<evidence type="ECO:0000313" key="8">
    <source>
        <dbReference type="Proteomes" id="UP000198923"/>
    </source>
</evidence>
<proteinExistence type="predicted"/>
<dbReference type="SFLD" id="SFLDG01386">
    <property type="entry name" value="main_SPASM_domain-containing"/>
    <property type="match status" value="1"/>
</dbReference>
<feature type="region of interest" description="Disordered" evidence="5">
    <location>
        <begin position="259"/>
        <end position="286"/>
    </location>
</feature>
<dbReference type="Pfam" id="PF13186">
    <property type="entry name" value="SPASM"/>
    <property type="match status" value="1"/>
</dbReference>
<protein>
    <submittedName>
        <fullName evidence="7">Radical SAM superfamily enzyme, MoaA/NifB/PqqE/SkfB family</fullName>
    </submittedName>
</protein>
<dbReference type="InterPro" id="IPR007197">
    <property type="entry name" value="rSAM"/>
</dbReference>
<dbReference type="PANTHER" id="PTHR11228">
    <property type="entry name" value="RADICAL SAM DOMAIN PROTEIN"/>
    <property type="match status" value="1"/>
</dbReference>
<evidence type="ECO:0000313" key="7">
    <source>
        <dbReference type="EMBL" id="SDG22712.1"/>
    </source>
</evidence>
<dbReference type="RefSeq" id="WP_245690754.1">
    <property type="nucleotide sequence ID" value="NZ_FNCN01000002.1"/>
</dbReference>
<sequence length="286" mass="30369">MTAVLEPAEHTALRLLWVDLTRKCQLNCVHCLNDSKAEGTHGTMSRQNWISVLDQAKASGVGEVRFIGGEVTMHPDAAELVSHALDLGLQTEIFSNLVHVAAGWWELFQRDGVSVATSYYSDDAAEHDAITGRRSHARTLANIGKAVKLGIVLRVAIVAVHEGQRTGSARREMEALGVTAVHVSRVRPFGRAAGGQSPDAARLCGRCGTGAASVGPDGKVSPCVFSTWMRVGDVRDTSLADILHSAEMARANSAIQVACGPDEDESDGDDDECSPGFPGSGCSPRR</sequence>
<dbReference type="GO" id="GO:0051536">
    <property type="term" value="F:iron-sulfur cluster binding"/>
    <property type="evidence" value="ECO:0007669"/>
    <property type="project" value="UniProtKB-KW"/>
</dbReference>
<dbReference type="GO" id="GO:0046872">
    <property type="term" value="F:metal ion binding"/>
    <property type="evidence" value="ECO:0007669"/>
    <property type="project" value="UniProtKB-KW"/>
</dbReference>
<dbReference type="EMBL" id="FNCN01000002">
    <property type="protein sequence ID" value="SDG22712.1"/>
    <property type="molecule type" value="Genomic_DNA"/>
</dbReference>
<dbReference type="Proteomes" id="UP000198923">
    <property type="component" value="Unassembled WGS sequence"/>
</dbReference>
<keyword evidence="1" id="KW-0949">S-adenosyl-L-methionine</keyword>
<feature type="domain" description="Radical SAM core" evidence="6">
    <location>
        <begin position="10"/>
        <end position="219"/>
    </location>
</feature>
<dbReference type="GO" id="GO:0003824">
    <property type="term" value="F:catalytic activity"/>
    <property type="evidence" value="ECO:0007669"/>
    <property type="project" value="InterPro"/>
</dbReference>
<dbReference type="SFLD" id="SFLDG01216">
    <property type="entry name" value="thioether_bond_formation_requi"/>
    <property type="match status" value="1"/>
</dbReference>
<gene>
    <name evidence="7" type="ORF">SAMN05421505_102318</name>
</gene>
<organism evidence="7 8">
    <name type="scientific">Sinosporangium album</name>
    <dbReference type="NCBI Taxonomy" id="504805"/>
    <lineage>
        <taxon>Bacteria</taxon>
        <taxon>Bacillati</taxon>
        <taxon>Actinomycetota</taxon>
        <taxon>Actinomycetes</taxon>
        <taxon>Streptosporangiales</taxon>
        <taxon>Streptosporangiaceae</taxon>
        <taxon>Sinosporangium</taxon>
    </lineage>
</organism>
<evidence type="ECO:0000256" key="2">
    <source>
        <dbReference type="ARBA" id="ARBA00022723"/>
    </source>
</evidence>
<dbReference type="Pfam" id="PF04055">
    <property type="entry name" value="Radical_SAM"/>
    <property type="match status" value="1"/>
</dbReference>
<reference evidence="7 8" key="1">
    <citation type="submission" date="2016-10" db="EMBL/GenBank/DDBJ databases">
        <authorList>
            <person name="de Groot N.N."/>
        </authorList>
    </citation>
    <scope>NUCLEOTIDE SEQUENCE [LARGE SCALE GENOMIC DNA]</scope>
    <source>
        <strain evidence="7 8">CPCC 201354</strain>
    </source>
</reference>
<evidence type="ECO:0000256" key="3">
    <source>
        <dbReference type="ARBA" id="ARBA00023004"/>
    </source>
</evidence>
<dbReference type="SFLD" id="SFLDG01067">
    <property type="entry name" value="SPASM/twitch_domain_containing"/>
    <property type="match status" value="1"/>
</dbReference>
<dbReference type="InterPro" id="IPR023885">
    <property type="entry name" value="4Fe4S-binding_SPASM_dom"/>
</dbReference>
<dbReference type="SFLD" id="SFLDF00365">
    <property type="entry name" value="thuricin_CD_(TrnCD-like)"/>
    <property type="match status" value="1"/>
</dbReference>
<dbReference type="AlphaFoldDB" id="A0A1G7SII4"/>
<accession>A0A1G7SII4</accession>
<evidence type="ECO:0000256" key="1">
    <source>
        <dbReference type="ARBA" id="ARBA00022691"/>
    </source>
</evidence>
<evidence type="ECO:0000259" key="6">
    <source>
        <dbReference type="PROSITE" id="PS51918"/>
    </source>
</evidence>
<dbReference type="CDD" id="cd01335">
    <property type="entry name" value="Radical_SAM"/>
    <property type="match status" value="1"/>
</dbReference>
<name>A0A1G7SII4_9ACTN</name>
<dbReference type="PROSITE" id="PS51918">
    <property type="entry name" value="RADICAL_SAM"/>
    <property type="match status" value="1"/>
</dbReference>
<dbReference type="Gene3D" id="3.20.20.70">
    <property type="entry name" value="Aldolase class I"/>
    <property type="match status" value="1"/>
</dbReference>
<dbReference type="SFLD" id="SFLDS00029">
    <property type="entry name" value="Radical_SAM"/>
    <property type="match status" value="1"/>
</dbReference>
<dbReference type="SUPFAM" id="SSF102114">
    <property type="entry name" value="Radical SAM enzymes"/>
    <property type="match status" value="1"/>
</dbReference>
<keyword evidence="2" id="KW-0479">Metal-binding</keyword>
<dbReference type="PANTHER" id="PTHR11228:SF7">
    <property type="entry name" value="PQQA PEPTIDE CYCLASE"/>
    <property type="match status" value="1"/>
</dbReference>
<keyword evidence="3" id="KW-0408">Iron</keyword>
<feature type="compositionally biased region" description="Acidic residues" evidence="5">
    <location>
        <begin position="261"/>
        <end position="273"/>
    </location>
</feature>
<keyword evidence="4" id="KW-0411">Iron-sulfur</keyword>
<dbReference type="InterPro" id="IPR013785">
    <property type="entry name" value="Aldolase_TIM"/>
</dbReference>